<proteinExistence type="predicted"/>
<dbReference type="SUPFAM" id="SSF52922">
    <property type="entry name" value="TK C-terminal domain-like"/>
    <property type="match status" value="1"/>
</dbReference>
<keyword evidence="2" id="KW-1185">Reference proteome</keyword>
<dbReference type="Gene3D" id="3.40.50.920">
    <property type="match status" value="1"/>
</dbReference>
<feature type="non-terminal residue" evidence="1">
    <location>
        <position position="1"/>
    </location>
</feature>
<sequence>STYGSIVQAREKAALAGKSVAHVHLRHLNPLPHDLGDIMSRYKTVLVPELNLGQLSKLLRERYLRDVIVMSKMQGKMFKVSEIHDRILELC</sequence>
<protein>
    <submittedName>
        <fullName evidence="1">2-oxoglutarate ferredoxin oxidoreductase subunit alpha</fullName>
    </submittedName>
</protein>
<dbReference type="InterPro" id="IPR009014">
    <property type="entry name" value="Transketo_C/PFOR_II"/>
</dbReference>
<accession>A0ABX1NY11</accession>
<gene>
    <name evidence="1" type="ORF">GPA24_15605</name>
</gene>
<reference evidence="1 2" key="1">
    <citation type="submission" date="2019-12" db="EMBL/GenBank/DDBJ databases">
        <title>Comparative genomics gives insights into the taxonomy of the Azoarcus-Aromatoleum group and reveals separate origins of nif in the plant-associated Azoarcus and non-plant-associated Aromatoleum sub-groups.</title>
        <authorList>
            <person name="Lafos M."/>
            <person name="Maluk M."/>
            <person name="Batista M."/>
            <person name="Junghare M."/>
            <person name="Carmona M."/>
            <person name="Faoro H."/>
            <person name="Cruz L.M."/>
            <person name="Battistoni F."/>
            <person name="De Souza E."/>
            <person name="Pedrosa F."/>
            <person name="Chen W.-M."/>
            <person name="Poole P.S."/>
            <person name="Dixon R.A."/>
            <person name="James E.K."/>
        </authorList>
    </citation>
    <scope>NUCLEOTIDE SEQUENCE [LARGE SCALE GENOMIC DNA]</scope>
    <source>
        <strain evidence="1 2">PbN1</strain>
    </source>
</reference>
<name>A0ABX1NY11_9RHOO</name>
<organism evidence="1 2">
    <name type="scientific">Aromatoleum bremense</name>
    <dbReference type="NCBI Taxonomy" id="76115"/>
    <lineage>
        <taxon>Bacteria</taxon>
        <taxon>Pseudomonadati</taxon>
        <taxon>Pseudomonadota</taxon>
        <taxon>Betaproteobacteria</taxon>
        <taxon>Rhodocyclales</taxon>
        <taxon>Rhodocyclaceae</taxon>
        <taxon>Aromatoleum</taxon>
    </lineage>
</organism>
<dbReference type="EMBL" id="WTVP01000053">
    <property type="protein sequence ID" value="NMG16935.1"/>
    <property type="molecule type" value="Genomic_DNA"/>
</dbReference>
<evidence type="ECO:0000313" key="2">
    <source>
        <dbReference type="Proteomes" id="UP000633943"/>
    </source>
</evidence>
<comment type="caution">
    <text evidence="1">The sequence shown here is derived from an EMBL/GenBank/DDBJ whole genome shotgun (WGS) entry which is preliminary data.</text>
</comment>
<evidence type="ECO:0000313" key="1">
    <source>
        <dbReference type="EMBL" id="NMG16935.1"/>
    </source>
</evidence>
<dbReference type="Proteomes" id="UP000633943">
    <property type="component" value="Unassembled WGS sequence"/>
</dbReference>